<dbReference type="EMBL" id="JACHHK010000002">
    <property type="protein sequence ID" value="MBB5182718.1"/>
    <property type="molecule type" value="Genomic_DNA"/>
</dbReference>
<proteinExistence type="predicted"/>
<dbReference type="Proteomes" id="UP000539953">
    <property type="component" value="Unassembled WGS sequence"/>
</dbReference>
<dbReference type="PROSITE" id="PS51257">
    <property type="entry name" value="PROKAR_LIPOPROTEIN"/>
    <property type="match status" value="1"/>
</dbReference>
<evidence type="ECO:0000256" key="1">
    <source>
        <dbReference type="SAM" id="SignalP"/>
    </source>
</evidence>
<dbReference type="InterPro" id="IPR050583">
    <property type="entry name" value="Mycobacterial_A85_antigen"/>
</dbReference>
<dbReference type="InterPro" id="IPR049492">
    <property type="entry name" value="BD-FAE-like_dom"/>
</dbReference>
<feature type="chain" id="PRO_5030970325" evidence="1">
    <location>
        <begin position="28"/>
        <end position="617"/>
    </location>
</feature>
<dbReference type="RefSeq" id="WP_221247982.1">
    <property type="nucleotide sequence ID" value="NZ_JACHHK010000002.1"/>
</dbReference>
<feature type="domain" description="BD-FAE-like" evidence="2">
    <location>
        <begin position="134"/>
        <end position="227"/>
    </location>
</feature>
<dbReference type="SUPFAM" id="SSF53474">
    <property type="entry name" value="alpha/beta-Hydrolases"/>
    <property type="match status" value="2"/>
</dbReference>
<feature type="signal peptide" evidence="1">
    <location>
        <begin position="1"/>
        <end position="27"/>
    </location>
</feature>
<evidence type="ECO:0000313" key="3">
    <source>
        <dbReference type="EMBL" id="MBB5182718.1"/>
    </source>
</evidence>
<name>A0A7W8CYE1_9FIRM</name>
<dbReference type="InterPro" id="IPR029058">
    <property type="entry name" value="AB_hydrolase_fold"/>
</dbReference>
<keyword evidence="4" id="KW-1185">Reference proteome</keyword>
<protein>
    <submittedName>
        <fullName evidence="3">Enterochelin esterase-like enzyme/predicted esterase</fullName>
    </submittedName>
</protein>
<dbReference type="PANTHER" id="PTHR48098">
    <property type="entry name" value="ENTEROCHELIN ESTERASE-RELATED"/>
    <property type="match status" value="1"/>
</dbReference>
<evidence type="ECO:0000259" key="2">
    <source>
        <dbReference type="Pfam" id="PF20434"/>
    </source>
</evidence>
<gene>
    <name evidence="3" type="ORF">HNQ47_000737</name>
</gene>
<dbReference type="Gene3D" id="3.40.50.1820">
    <property type="entry name" value="alpha/beta hydrolase"/>
    <property type="match status" value="2"/>
</dbReference>
<dbReference type="Pfam" id="PF20434">
    <property type="entry name" value="BD-FAE"/>
    <property type="match status" value="1"/>
</dbReference>
<sequence length="617" mass="69179">MTDLFRKVGAVCLAVVLLLSGCTQTAAESGHFTKDTSIQEVINDKAFDNYGRLMFPTDDNYYSGDTLGDLQLTWYNNINPDKTVEIVNYFYDQVQQDQRIFYPIYSKSERKADPEKADTGIFFFRGQSGAKTAVVNAGGGFAYVGAMQDSFPVALELSKKGYNAIALIYRPEEETAYEDLAYAITWLRKHADELQIDMTDYSLWGGSAGARMANRVGTDGTASFDEPASPQPAAVITQYTGLSEVTGKEPPTYANVGTDDSIADAETMTERIDAIKENGTDAEIEVFKGLEHGFGLGEGTAAEGWVDHAVSFWKKHMTTEDIVASAVNIPDSIRKIPRRYFRQARQQGTLEDLNYQTWESFSYEEHQTRLNKHAVVYLPYQYDPSQQYDVFYLMHGGWSNENSLLGSPGSPSEFKNVLDHAIQEGKLRPMIIVCPTYNNTNENGQDSDDFSLALQLTDQFHNELTNDLMPAVESKYSTYAEEPTPAGFAASRDHRGFGGFSMGSVATWHTFQYNLDDFRYFLPMSCGTDLDNSVLWQDAENRDPGDYFVFIMTGTKDFAYSYEQERHQAMEDSGVFTDIDQQSNGNFAYRVKKGYDHDATAAEEYTYNGLTAFFPSS</sequence>
<evidence type="ECO:0000313" key="4">
    <source>
        <dbReference type="Proteomes" id="UP000539953"/>
    </source>
</evidence>
<reference evidence="3 4" key="1">
    <citation type="submission" date="2020-08" db="EMBL/GenBank/DDBJ databases">
        <title>Genomic Encyclopedia of Type Strains, Phase IV (KMG-IV): sequencing the most valuable type-strain genomes for metagenomic binning, comparative biology and taxonomic classification.</title>
        <authorList>
            <person name="Goeker M."/>
        </authorList>
    </citation>
    <scope>NUCLEOTIDE SEQUENCE [LARGE SCALE GENOMIC DNA]</scope>
    <source>
        <strain evidence="3 4">DSM 25799</strain>
    </source>
</reference>
<dbReference type="InterPro" id="IPR000801">
    <property type="entry name" value="Esterase-like"/>
</dbReference>
<keyword evidence="1" id="KW-0732">Signal</keyword>
<accession>A0A7W8CYE1</accession>
<organism evidence="3 4">
    <name type="scientific">Catenisphaera adipataccumulans</name>
    <dbReference type="NCBI Taxonomy" id="700500"/>
    <lineage>
        <taxon>Bacteria</taxon>
        <taxon>Bacillati</taxon>
        <taxon>Bacillota</taxon>
        <taxon>Erysipelotrichia</taxon>
        <taxon>Erysipelotrichales</taxon>
        <taxon>Erysipelotrichaceae</taxon>
        <taxon>Catenisphaera</taxon>
    </lineage>
</organism>
<dbReference type="Pfam" id="PF00756">
    <property type="entry name" value="Esterase"/>
    <property type="match status" value="1"/>
</dbReference>
<dbReference type="AlphaFoldDB" id="A0A7W8CYE1"/>
<comment type="caution">
    <text evidence="3">The sequence shown here is derived from an EMBL/GenBank/DDBJ whole genome shotgun (WGS) entry which is preliminary data.</text>
</comment>